<dbReference type="AlphaFoldDB" id="A0A067LI40"/>
<organism evidence="2 3">
    <name type="scientific">Jatropha curcas</name>
    <name type="common">Barbados nut</name>
    <dbReference type="NCBI Taxonomy" id="180498"/>
    <lineage>
        <taxon>Eukaryota</taxon>
        <taxon>Viridiplantae</taxon>
        <taxon>Streptophyta</taxon>
        <taxon>Embryophyta</taxon>
        <taxon>Tracheophyta</taxon>
        <taxon>Spermatophyta</taxon>
        <taxon>Magnoliopsida</taxon>
        <taxon>eudicotyledons</taxon>
        <taxon>Gunneridae</taxon>
        <taxon>Pentapetalae</taxon>
        <taxon>rosids</taxon>
        <taxon>fabids</taxon>
        <taxon>Malpighiales</taxon>
        <taxon>Euphorbiaceae</taxon>
        <taxon>Crotonoideae</taxon>
        <taxon>Jatropheae</taxon>
        <taxon>Jatropha</taxon>
    </lineage>
</organism>
<dbReference type="EMBL" id="KK914198">
    <property type="protein sequence ID" value="KDP47068.1"/>
    <property type="molecule type" value="Genomic_DNA"/>
</dbReference>
<evidence type="ECO:0000313" key="3">
    <source>
        <dbReference type="Proteomes" id="UP000027138"/>
    </source>
</evidence>
<protein>
    <submittedName>
        <fullName evidence="2">Uncharacterized protein</fullName>
    </submittedName>
</protein>
<gene>
    <name evidence="2" type="ORF">JCGZ_05095</name>
</gene>
<name>A0A067LI40_JATCU</name>
<proteinExistence type="predicted"/>
<keyword evidence="1" id="KW-0472">Membrane</keyword>
<keyword evidence="1" id="KW-0812">Transmembrane</keyword>
<evidence type="ECO:0000256" key="1">
    <source>
        <dbReference type="SAM" id="Phobius"/>
    </source>
</evidence>
<sequence length="143" mass="15743">MLHIAFRQKGVIAFGGLITAIAISLNVFTLDDPIFEALPPVDCINRKTLIYTGLLKKCIGVSILINRYGEELLVPDTGIPLPSLTIDPTATSDDLPNDLEAPAPPSSFQHQALERLDRIEESIHQLTHTILRLLPDFDDSPSF</sequence>
<reference evidence="2 3" key="1">
    <citation type="journal article" date="2014" name="PLoS ONE">
        <title>Global Analysis of Gene Expression Profiles in Physic Nut (Jatropha curcas L.) Seedlings Exposed to Salt Stress.</title>
        <authorList>
            <person name="Zhang L."/>
            <person name="Zhang C."/>
            <person name="Wu P."/>
            <person name="Chen Y."/>
            <person name="Li M."/>
            <person name="Jiang H."/>
            <person name="Wu G."/>
        </authorList>
    </citation>
    <scope>NUCLEOTIDE SEQUENCE [LARGE SCALE GENOMIC DNA]</scope>
    <source>
        <strain evidence="3">cv. GZQX0401</strain>
        <tissue evidence="2">Young leaves</tissue>
    </source>
</reference>
<feature type="transmembrane region" description="Helical" evidence="1">
    <location>
        <begin position="12"/>
        <end position="30"/>
    </location>
</feature>
<keyword evidence="1" id="KW-1133">Transmembrane helix</keyword>
<dbReference type="Proteomes" id="UP000027138">
    <property type="component" value="Unassembled WGS sequence"/>
</dbReference>
<accession>A0A067LI40</accession>
<evidence type="ECO:0000313" key="2">
    <source>
        <dbReference type="EMBL" id="KDP47068.1"/>
    </source>
</evidence>
<keyword evidence="3" id="KW-1185">Reference proteome</keyword>